<evidence type="ECO:0000313" key="2">
    <source>
        <dbReference type="EMBL" id="KAK2612345.1"/>
    </source>
</evidence>
<feature type="compositionally biased region" description="Low complexity" evidence="1">
    <location>
        <begin position="368"/>
        <end position="384"/>
    </location>
</feature>
<evidence type="ECO:0000256" key="1">
    <source>
        <dbReference type="SAM" id="MobiDB-lite"/>
    </source>
</evidence>
<protein>
    <submittedName>
        <fullName evidence="2">Uncharacterized protein</fullName>
    </submittedName>
</protein>
<dbReference type="Proteomes" id="UP001251528">
    <property type="component" value="Unassembled WGS sequence"/>
</dbReference>
<dbReference type="EMBL" id="JASWJB010000017">
    <property type="protein sequence ID" value="KAK2612345.1"/>
    <property type="molecule type" value="Genomic_DNA"/>
</dbReference>
<feature type="region of interest" description="Disordered" evidence="1">
    <location>
        <begin position="347"/>
        <end position="401"/>
    </location>
</feature>
<evidence type="ECO:0000313" key="3">
    <source>
        <dbReference type="Proteomes" id="UP001251528"/>
    </source>
</evidence>
<organism evidence="2 3">
    <name type="scientific">Conoideocrella luteorostrata</name>
    <dbReference type="NCBI Taxonomy" id="1105319"/>
    <lineage>
        <taxon>Eukaryota</taxon>
        <taxon>Fungi</taxon>
        <taxon>Dikarya</taxon>
        <taxon>Ascomycota</taxon>
        <taxon>Pezizomycotina</taxon>
        <taxon>Sordariomycetes</taxon>
        <taxon>Hypocreomycetidae</taxon>
        <taxon>Hypocreales</taxon>
        <taxon>Clavicipitaceae</taxon>
        <taxon>Conoideocrella</taxon>
    </lineage>
</organism>
<proteinExistence type="predicted"/>
<keyword evidence="3" id="KW-1185">Reference proteome</keyword>
<feature type="region of interest" description="Disordered" evidence="1">
    <location>
        <begin position="281"/>
        <end position="315"/>
    </location>
</feature>
<feature type="region of interest" description="Disordered" evidence="1">
    <location>
        <begin position="414"/>
        <end position="433"/>
    </location>
</feature>
<accession>A0AAJ0G1R5</accession>
<feature type="compositionally biased region" description="Basic and acidic residues" evidence="1">
    <location>
        <begin position="91"/>
        <end position="104"/>
    </location>
</feature>
<sequence length="616" mass="67681">MSPTACGRKRSLLRTFGSRRRPKEFAVSPSIQTEEVSPSKPIHQHGDAQRSECQQGYSKSAGELVVNDDGQTCTRTTTNPTPRGIYVAETPSKRPPDCSSDVRRLPLSPFSMHPVLVRPTEKTDKDPRRSVLKRSSLRVHRVGESIPPSRRYTTNSVHLGESMDLLQLLEASTVIDSENNDMLAGKEPLETATQPATDIHQGLVSPSTSSVKAVSVSVSPYIPASPEEVNGKIREMLEAMEALKPSTPSKTMTRSRTLPRVAQSKVFTKMTGALGRIYSKSASPEMRTSEANGEFPGDETGGTPPLIRSSSQANASQYTISSMEIRLNEGKNLNRNKVQQMVRSQVCRKPVNSNGRSILSSQAQQGHVRSGSSSVYQRRSTSSVARGNGDMLQTEDPFDSEQDFEHNLDEGILRASPAGSSTPRIRIHRPSGCTKGRLLTNDLSESSLGQLNIARAVKIDKQDKDGRRVRQVSFRPPADTKDGSAGQWIFHGHVDDLGVAKKHPSPSKRDLEELELAFQRYKLPRGVPCAHDDTDELAASSTGITEVLAEKDLNKRMQKLLGPGSRNDLECKRRPHALTHIPRPRGQVGRVQHAKIRHATVHVPNNANPDDVDELL</sequence>
<gene>
    <name evidence="2" type="ORF">QQS21_001609</name>
</gene>
<name>A0AAJ0G1R5_9HYPO</name>
<feature type="compositionally biased region" description="Low complexity" evidence="1">
    <location>
        <begin position="72"/>
        <end position="83"/>
    </location>
</feature>
<reference evidence="2" key="1">
    <citation type="submission" date="2023-06" db="EMBL/GenBank/DDBJ databases">
        <title>Conoideocrella luteorostrata (Hypocreales: Clavicipitaceae), a potential biocontrol fungus for elongate hemlock scale in United States Christmas tree production areas.</title>
        <authorList>
            <person name="Barrett H."/>
            <person name="Lovett B."/>
            <person name="Macias A.M."/>
            <person name="Stajich J.E."/>
            <person name="Kasson M.T."/>
        </authorList>
    </citation>
    <scope>NUCLEOTIDE SEQUENCE</scope>
    <source>
        <strain evidence="2">ARSEF 14590</strain>
    </source>
</reference>
<dbReference type="AlphaFoldDB" id="A0AAJ0G1R5"/>
<feature type="compositionally biased region" description="Basic residues" evidence="1">
    <location>
        <begin position="7"/>
        <end position="22"/>
    </location>
</feature>
<feature type="compositionally biased region" description="Polar residues" evidence="1">
    <location>
        <begin position="351"/>
        <end position="367"/>
    </location>
</feature>
<comment type="caution">
    <text evidence="2">The sequence shown here is derived from an EMBL/GenBank/DDBJ whole genome shotgun (WGS) entry which is preliminary data.</text>
</comment>
<feature type="region of interest" description="Disordered" evidence="1">
    <location>
        <begin position="1"/>
        <end position="106"/>
    </location>
</feature>